<keyword evidence="11" id="KW-1185">Reference proteome</keyword>
<dbReference type="SUPFAM" id="SSF47661">
    <property type="entry name" value="t-snare proteins"/>
    <property type="match status" value="1"/>
</dbReference>
<protein>
    <submittedName>
        <fullName evidence="10">Plasma membrane t-SNARE, secretory vesicle fusion</fullName>
    </submittedName>
</protein>
<dbReference type="PANTHER" id="PTHR19957:SF307">
    <property type="entry name" value="PROTEIN SSO1-RELATED"/>
    <property type="match status" value="1"/>
</dbReference>
<dbReference type="InterPro" id="IPR010989">
    <property type="entry name" value="SNARE"/>
</dbReference>
<sequence>MSRDRFKDLQAQGWAQSQTGSDHGHPPAYDHAAIPMGQMGARANDARHNRHNHSSDYGRPSAGDHATNHTNQKGGRAKDAGYSRHNAGHGNGHDSAATDEEFFGLIDRITYQISQVDQQINDVRGLHEKALTAANESRHKEAALERDDKVAATNDMITEIKQNLKDMANACKRSKYDPSVSKSQAAVRDGRHRALAKKFADQLQRYRQMEYEYSQRNHDRIARQYRIARPNATDEEVRDAIASDQASQVFSQAVMSSNRLGEARRVLRDVEERQADIRKIEKTINELAQMFIEVSEMVNQQQEVIDGIDSAVEGAYTEVSAGRTKVNEAIVLRKSSRKRMWCIIIFLIVILIIVGLVLYFKLRK</sequence>
<dbReference type="GO" id="GO:0005484">
    <property type="term" value="F:SNAP receptor activity"/>
    <property type="evidence" value="ECO:0007669"/>
    <property type="project" value="InterPro"/>
</dbReference>
<dbReference type="GO" id="GO:0006886">
    <property type="term" value="P:intracellular protein transport"/>
    <property type="evidence" value="ECO:0007669"/>
    <property type="project" value="InterPro"/>
</dbReference>
<dbReference type="InterPro" id="IPR045242">
    <property type="entry name" value="Syntaxin"/>
</dbReference>
<feature type="region of interest" description="Disordered" evidence="7">
    <location>
        <begin position="1"/>
        <end position="96"/>
    </location>
</feature>
<dbReference type="CDD" id="cd15849">
    <property type="entry name" value="SNARE_Sso1"/>
    <property type="match status" value="1"/>
</dbReference>
<dbReference type="GO" id="GO:0048278">
    <property type="term" value="P:vesicle docking"/>
    <property type="evidence" value="ECO:0007669"/>
    <property type="project" value="TreeGrafter"/>
</dbReference>
<dbReference type="Pfam" id="PF05739">
    <property type="entry name" value="SNARE"/>
    <property type="match status" value="1"/>
</dbReference>
<comment type="subcellular location">
    <subcellularLocation>
        <location evidence="1">Membrane</location>
        <topology evidence="1">Single-pass type IV membrane protein</topology>
    </subcellularLocation>
</comment>
<evidence type="ECO:0000256" key="6">
    <source>
        <dbReference type="RuleBase" id="RU003858"/>
    </source>
</evidence>
<evidence type="ECO:0000256" key="2">
    <source>
        <dbReference type="ARBA" id="ARBA00009063"/>
    </source>
</evidence>
<feature type="transmembrane region" description="Helical" evidence="8">
    <location>
        <begin position="340"/>
        <end position="360"/>
    </location>
</feature>
<dbReference type="GO" id="GO:0000149">
    <property type="term" value="F:SNARE binding"/>
    <property type="evidence" value="ECO:0007669"/>
    <property type="project" value="TreeGrafter"/>
</dbReference>
<dbReference type="InterPro" id="IPR006011">
    <property type="entry name" value="Syntaxin_N"/>
</dbReference>
<proteinExistence type="inferred from homology"/>
<dbReference type="PANTHER" id="PTHR19957">
    <property type="entry name" value="SYNTAXIN"/>
    <property type="match status" value="1"/>
</dbReference>
<evidence type="ECO:0000313" key="10">
    <source>
        <dbReference type="EMBL" id="KAJ2006398.1"/>
    </source>
</evidence>
<keyword evidence="3 8" id="KW-0812">Transmembrane</keyword>
<dbReference type="EMBL" id="JANBQF010000062">
    <property type="protein sequence ID" value="KAJ2006398.1"/>
    <property type="molecule type" value="Genomic_DNA"/>
</dbReference>
<dbReference type="GO" id="GO:0006906">
    <property type="term" value="P:vesicle fusion"/>
    <property type="evidence" value="ECO:0007669"/>
    <property type="project" value="TreeGrafter"/>
</dbReference>
<name>A0A9W8BMA3_9FUNG</name>
<evidence type="ECO:0000256" key="5">
    <source>
        <dbReference type="ARBA" id="ARBA00023136"/>
    </source>
</evidence>
<dbReference type="Proteomes" id="UP001150907">
    <property type="component" value="Unassembled WGS sequence"/>
</dbReference>
<dbReference type="InterPro" id="IPR000727">
    <property type="entry name" value="T_SNARE_dom"/>
</dbReference>
<comment type="caution">
    <text evidence="10">The sequence shown here is derived from an EMBL/GenBank/DDBJ whole genome shotgun (WGS) entry which is preliminary data.</text>
</comment>
<dbReference type="Gene3D" id="1.20.58.70">
    <property type="match status" value="1"/>
</dbReference>
<dbReference type="SMART" id="SM00397">
    <property type="entry name" value="t_SNARE"/>
    <property type="match status" value="1"/>
</dbReference>
<dbReference type="AlphaFoldDB" id="A0A9W8BMA3"/>
<evidence type="ECO:0000256" key="7">
    <source>
        <dbReference type="SAM" id="MobiDB-lite"/>
    </source>
</evidence>
<dbReference type="SMART" id="SM00503">
    <property type="entry name" value="SynN"/>
    <property type="match status" value="1"/>
</dbReference>
<gene>
    <name evidence="10" type="primary">SSO2</name>
    <name evidence="10" type="ORF">H4R26_001400</name>
</gene>
<dbReference type="InterPro" id="IPR006012">
    <property type="entry name" value="Syntaxin/epimorphin_CS"/>
</dbReference>
<keyword evidence="5 8" id="KW-0472">Membrane</keyword>
<evidence type="ECO:0000313" key="11">
    <source>
        <dbReference type="Proteomes" id="UP001150907"/>
    </source>
</evidence>
<dbReference type="OrthoDB" id="10255013at2759"/>
<evidence type="ECO:0000259" key="9">
    <source>
        <dbReference type="PROSITE" id="PS50192"/>
    </source>
</evidence>
<dbReference type="GO" id="GO:0031201">
    <property type="term" value="C:SNARE complex"/>
    <property type="evidence" value="ECO:0007669"/>
    <property type="project" value="TreeGrafter"/>
</dbReference>
<evidence type="ECO:0000256" key="3">
    <source>
        <dbReference type="ARBA" id="ARBA00022692"/>
    </source>
</evidence>
<organism evidence="10 11">
    <name type="scientific">Coemansia thaxteri</name>
    <dbReference type="NCBI Taxonomy" id="2663907"/>
    <lineage>
        <taxon>Eukaryota</taxon>
        <taxon>Fungi</taxon>
        <taxon>Fungi incertae sedis</taxon>
        <taxon>Zoopagomycota</taxon>
        <taxon>Kickxellomycotina</taxon>
        <taxon>Kickxellomycetes</taxon>
        <taxon>Kickxellales</taxon>
        <taxon>Kickxellaceae</taxon>
        <taxon>Coemansia</taxon>
    </lineage>
</organism>
<evidence type="ECO:0000256" key="1">
    <source>
        <dbReference type="ARBA" id="ARBA00004211"/>
    </source>
</evidence>
<dbReference type="GO" id="GO:0006887">
    <property type="term" value="P:exocytosis"/>
    <property type="evidence" value="ECO:0007669"/>
    <property type="project" value="TreeGrafter"/>
</dbReference>
<dbReference type="PROSITE" id="PS50192">
    <property type="entry name" value="T_SNARE"/>
    <property type="match status" value="1"/>
</dbReference>
<feature type="domain" description="T-SNARE coiled-coil homology" evidence="9">
    <location>
        <begin position="267"/>
        <end position="329"/>
    </location>
</feature>
<reference evidence="10" key="1">
    <citation type="submission" date="2022-07" db="EMBL/GenBank/DDBJ databases">
        <title>Phylogenomic reconstructions and comparative analyses of Kickxellomycotina fungi.</title>
        <authorList>
            <person name="Reynolds N.K."/>
            <person name="Stajich J.E."/>
            <person name="Barry K."/>
            <person name="Grigoriev I.V."/>
            <person name="Crous P."/>
            <person name="Smith M.E."/>
        </authorList>
    </citation>
    <scope>NUCLEOTIDE SEQUENCE</scope>
    <source>
        <strain evidence="10">IMI 214461</strain>
    </source>
</reference>
<keyword evidence="4 8" id="KW-1133">Transmembrane helix</keyword>
<dbReference type="GO" id="GO:0005886">
    <property type="term" value="C:plasma membrane"/>
    <property type="evidence" value="ECO:0007669"/>
    <property type="project" value="TreeGrafter"/>
</dbReference>
<dbReference type="PROSITE" id="PS00914">
    <property type="entry name" value="SYNTAXIN"/>
    <property type="match status" value="1"/>
</dbReference>
<evidence type="ECO:0000256" key="4">
    <source>
        <dbReference type="ARBA" id="ARBA00022989"/>
    </source>
</evidence>
<dbReference type="Pfam" id="PF00804">
    <property type="entry name" value="Syntaxin"/>
    <property type="match status" value="1"/>
</dbReference>
<accession>A0A9W8BMA3</accession>
<dbReference type="GO" id="GO:0012505">
    <property type="term" value="C:endomembrane system"/>
    <property type="evidence" value="ECO:0007669"/>
    <property type="project" value="TreeGrafter"/>
</dbReference>
<evidence type="ECO:0000256" key="8">
    <source>
        <dbReference type="SAM" id="Phobius"/>
    </source>
</evidence>
<comment type="similarity">
    <text evidence="2 6">Belongs to the syntaxin family.</text>
</comment>